<feature type="transmembrane region" description="Helical" evidence="9">
    <location>
        <begin position="645"/>
        <end position="671"/>
    </location>
</feature>
<dbReference type="PROSITE" id="PS00678">
    <property type="entry name" value="WD_REPEATS_1"/>
    <property type="match status" value="3"/>
</dbReference>
<evidence type="ECO:0000313" key="10">
    <source>
        <dbReference type="EMBL" id="CAD7240190.1"/>
    </source>
</evidence>
<dbReference type="PROSITE" id="PS50294">
    <property type="entry name" value="WD_REPEATS_REGION"/>
    <property type="match status" value="4"/>
</dbReference>
<evidence type="ECO:0000256" key="2">
    <source>
        <dbReference type="ARBA" id="ARBA00022737"/>
    </source>
</evidence>
<evidence type="ECO:0000256" key="7">
    <source>
        <dbReference type="PROSITE-ProRule" id="PRU00221"/>
    </source>
</evidence>
<dbReference type="InterPro" id="IPR001680">
    <property type="entry name" value="WD40_rpt"/>
</dbReference>
<feature type="transmembrane region" description="Helical" evidence="9">
    <location>
        <begin position="590"/>
        <end position="613"/>
    </location>
</feature>
<evidence type="ECO:0000256" key="6">
    <source>
        <dbReference type="ARBA" id="ARBA00073631"/>
    </source>
</evidence>
<evidence type="ECO:0000256" key="1">
    <source>
        <dbReference type="ARBA" id="ARBA00022574"/>
    </source>
</evidence>
<dbReference type="EMBL" id="LR899530">
    <property type="protein sequence ID" value="CAD7240190.1"/>
    <property type="molecule type" value="Genomic_DNA"/>
</dbReference>
<feature type="region of interest" description="Disordered" evidence="8">
    <location>
        <begin position="707"/>
        <end position="726"/>
    </location>
</feature>
<keyword evidence="1 7" id="KW-0853">WD repeat</keyword>
<sequence>MGEDVQKHSVHTLVFRSLKRTHDMFLSDQGSLAPQDDQAQKIKMLCKIRDQYQPVRHLKSTQNKTGFEHGYGDSYSGDIQAPRAITESAEGAKENTSMVLYQGKEQNMIPVTGAPPPPAAGQGTVANLSQLVARKSPAMPKPKWHPPWKLMRVISGHLGWVRCVAVEPGNAWFATGSADRVIKVIWDLASGTLKLSLTGHVSSVRGLAVSPRHPYLFSCGEDRQVKCWDLEYNKVIRHYHGHLSAVYDLSLHPTIDVLLTCGRDSTARVWDMRTKANIHTLAGHTNTVARVESQAAEPQVITGSHDCTIRLWDLAAGKSICTLTNHKKSVRALVIHPRMYVMSPSADFLHVLIRYMFASASPDSIKQWKCPEGKFIQNMAGHNAIINCLAVNHDDVLVSGGDNGTLHFWDFKTGFNFQRLQAPVQPGSMDSEAGIFSMTFDMSGSRLITTDADKTIKIFKEDDTATVMYHLMAMAVEAIPDKYLESHEELVMTNAFHSTDDEIKEVEHGESECSQIVVTGSLVLLGLFVSWTESGGKGYFWSFDEDFEQDRKWGKSLEPYAYALMGILTIYLVCVALMLIGAIKTAVGLLVPYLFGTVLKTALDLLVGIPLLAQVMFHWAEPTPDDIFLESKQAWEDMKTLIHTFSYSVGGIALGFALFDGCSVLLVFSLVQIIRVRKEGRLVEPEESESHRRGYLRGGRGYEEPEREIHYRDYSHDNQGFVRPESDTRHRIQFEGRLGYEDPQPDYD</sequence>
<evidence type="ECO:0000313" key="11">
    <source>
        <dbReference type="Proteomes" id="UP000677054"/>
    </source>
</evidence>
<evidence type="ECO:0000256" key="9">
    <source>
        <dbReference type="SAM" id="Phobius"/>
    </source>
</evidence>
<comment type="function">
    <text evidence="4">Involved in pre-mRNA splicing as component of the spliceosome. Component of the PRP19-CDC5L complex that forms an integral part of the spliceosome and is required for activating pre-mRNA splicing. As a component of the minor spliceosome, involved in the splicing of U12-type introns in pre-mRNAs.</text>
</comment>
<reference evidence="10" key="1">
    <citation type="submission" date="2020-11" db="EMBL/GenBank/DDBJ databases">
        <authorList>
            <person name="Tran Van P."/>
        </authorList>
    </citation>
    <scope>NUCLEOTIDE SEQUENCE</scope>
</reference>
<evidence type="ECO:0000256" key="4">
    <source>
        <dbReference type="ARBA" id="ARBA00046238"/>
    </source>
</evidence>
<keyword evidence="9" id="KW-0812">Transmembrane</keyword>
<dbReference type="PROSITE" id="PS50082">
    <property type="entry name" value="WD_REPEATS_2"/>
    <property type="match status" value="4"/>
</dbReference>
<evidence type="ECO:0000256" key="3">
    <source>
        <dbReference type="ARBA" id="ARBA00025726"/>
    </source>
</evidence>
<dbReference type="InterPro" id="IPR045241">
    <property type="entry name" value="Prp46/PLRG1-like"/>
</dbReference>
<protein>
    <recommendedName>
        <fullName evidence="6">Pleiotropic regulator 1</fullName>
    </recommendedName>
</protein>
<dbReference type="SMART" id="SM00320">
    <property type="entry name" value="WD40"/>
    <property type="match status" value="7"/>
</dbReference>
<dbReference type="FunFam" id="2.130.10.10:FF:000012">
    <property type="entry name" value="Putative pleiotropic regulator 1"/>
    <property type="match status" value="1"/>
</dbReference>
<evidence type="ECO:0000256" key="5">
    <source>
        <dbReference type="ARBA" id="ARBA00062641"/>
    </source>
</evidence>
<dbReference type="GO" id="GO:0071011">
    <property type="term" value="C:precatalytic spliceosome"/>
    <property type="evidence" value="ECO:0007669"/>
    <property type="project" value="TreeGrafter"/>
</dbReference>
<dbReference type="AlphaFoldDB" id="A0A7R8WXY8"/>
<feature type="transmembrane region" description="Helical" evidence="9">
    <location>
        <begin position="560"/>
        <end position="583"/>
    </location>
</feature>
<keyword evidence="11" id="KW-1185">Reference proteome</keyword>
<dbReference type="GO" id="GO:0000974">
    <property type="term" value="C:Prp19 complex"/>
    <property type="evidence" value="ECO:0007669"/>
    <property type="project" value="TreeGrafter"/>
</dbReference>
<feature type="repeat" description="WD" evidence="7">
    <location>
        <begin position="239"/>
        <end position="280"/>
    </location>
</feature>
<dbReference type="PANTHER" id="PTHR19923:SF0">
    <property type="entry name" value="PLEIOTROPIC REGULATOR 1"/>
    <property type="match status" value="1"/>
</dbReference>
<proteinExistence type="inferred from homology"/>
<dbReference type="Gene3D" id="2.130.10.10">
    <property type="entry name" value="YVTN repeat-like/Quinoprotein amine dehydrogenase"/>
    <property type="match status" value="1"/>
</dbReference>
<feature type="repeat" description="WD" evidence="7">
    <location>
        <begin position="281"/>
        <end position="322"/>
    </location>
</feature>
<feature type="compositionally biased region" description="Basic and acidic residues" evidence="8">
    <location>
        <begin position="707"/>
        <end position="716"/>
    </location>
</feature>
<dbReference type="PANTHER" id="PTHR19923">
    <property type="entry name" value="WD40 REPEAT PROTEINPRL1/PRL2-RELATED"/>
    <property type="match status" value="1"/>
</dbReference>
<organism evidence="10">
    <name type="scientific">Darwinula stevensoni</name>
    <dbReference type="NCBI Taxonomy" id="69355"/>
    <lineage>
        <taxon>Eukaryota</taxon>
        <taxon>Metazoa</taxon>
        <taxon>Ecdysozoa</taxon>
        <taxon>Arthropoda</taxon>
        <taxon>Crustacea</taxon>
        <taxon>Oligostraca</taxon>
        <taxon>Ostracoda</taxon>
        <taxon>Podocopa</taxon>
        <taxon>Podocopida</taxon>
        <taxon>Darwinulocopina</taxon>
        <taxon>Darwinuloidea</taxon>
        <taxon>Darwinulidae</taxon>
        <taxon>Darwinula</taxon>
    </lineage>
</organism>
<keyword evidence="9" id="KW-1133">Transmembrane helix</keyword>
<dbReference type="GO" id="GO:0000398">
    <property type="term" value="P:mRNA splicing, via spliceosome"/>
    <property type="evidence" value="ECO:0007669"/>
    <property type="project" value="InterPro"/>
</dbReference>
<dbReference type="Pfam" id="PF00400">
    <property type="entry name" value="WD40"/>
    <property type="match status" value="6"/>
</dbReference>
<keyword evidence="9" id="KW-0472">Membrane</keyword>
<feature type="repeat" description="WD" evidence="7">
    <location>
        <begin position="197"/>
        <end position="238"/>
    </location>
</feature>
<dbReference type="EMBL" id="CAJPEV010000013">
    <property type="protein sequence ID" value="CAG0878704.1"/>
    <property type="molecule type" value="Genomic_DNA"/>
</dbReference>
<keyword evidence="2" id="KW-0677">Repeat</keyword>
<dbReference type="InterPro" id="IPR015943">
    <property type="entry name" value="WD40/YVTN_repeat-like_dom_sf"/>
</dbReference>
<comment type="similarity">
    <text evidence="3">Belongs to the WD repeat PRL1/PRL2 family.</text>
</comment>
<dbReference type="GO" id="GO:0071013">
    <property type="term" value="C:catalytic step 2 spliceosome"/>
    <property type="evidence" value="ECO:0007669"/>
    <property type="project" value="TreeGrafter"/>
</dbReference>
<dbReference type="OrthoDB" id="10256122at2759"/>
<dbReference type="SUPFAM" id="SSF50978">
    <property type="entry name" value="WD40 repeat-like"/>
    <property type="match status" value="1"/>
</dbReference>
<dbReference type="PRINTS" id="PR00320">
    <property type="entry name" value="GPROTEINBRPT"/>
</dbReference>
<dbReference type="InterPro" id="IPR020472">
    <property type="entry name" value="WD40_PAC1"/>
</dbReference>
<dbReference type="Proteomes" id="UP000677054">
    <property type="component" value="Unassembled WGS sequence"/>
</dbReference>
<dbReference type="InterPro" id="IPR019775">
    <property type="entry name" value="WD40_repeat_CS"/>
</dbReference>
<feature type="repeat" description="WD" evidence="7">
    <location>
        <begin position="379"/>
        <end position="419"/>
    </location>
</feature>
<evidence type="ECO:0000256" key="8">
    <source>
        <dbReference type="SAM" id="MobiDB-lite"/>
    </source>
</evidence>
<name>A0A7R8WXY8_9CRUS</name>
<dbReference type="InterPro" id="IPR036322">
    <property type="entry name" value="WD40_repeat_dom_sf"/>
</dbReference>
<accession>A0A7R8WXY8</accession>
<gene>
    <name evidence="10" type="ORF">DSTB1V02_LOCUS222</name>
</gene>
<comment type="subunit">
    <text evidence="5">Identified in the spliceosome C complex. Component of the PRP19-CDC5L splicing complex composed of a core complex comprising a homotetramer of PRPF19, CDC5L, PLRG1 and BCAS2, and at least three less stably associated proteins CTNNBL1, CWC15 and HSPA8. Interacts (via its WD40 repeat domain) directly with CDC5L (via its C-terminal); the interaction is required for mRNA splicing but not for spliceosome assembly. Component of the minor spliceosome, which splices U12-type introns. Within this complex, interacts with CRIPT. Also interacts directly in the complex with BCAS2 and PRPF19. Interacts with USB1.</text>
</comment>
<dbReference type="CDD" id="cd00200">
    <property type="entry name" value="WD40"/>
    <property type="match status" value="1"/>
</dbReference>